<reference evidence="7 8" key="1">
    <citation type="submission" date="2024-09" db="EMBL/GenBank/DDBJ databases">
        <title>A chromosome-level genome assembly of Gray's grenadier anchovy, Coilia grayii.</title>
        <authorList>
            <person name="Fu Z."/>
        </authorList>
    </citation>
    <scope>NUCLEOTIDE SEQUENCE [LARGE SCALE GENOMIC DNA]</scope>
    <source>
        <strain evidence="7">G4</strain>
        <tissue evidence="7">Muscle</tissue>
    </source>
</reference>
<dbReference type="PANTHER" id="PTHR46985:SF2">
    <property type="entry name" value="APOPTOSIS-ASSOCIATED SPECK-LIKE PROTEIN CONTAINING A CARD"/>
    <property type="match status" value="1"/>
</dbReference>
<evidence type="ECO:0000313" key="8">
    <source>
        <dbReference type="Proteomes" id="UP001591681"/>
    </source>
</evidence>
<dbReference type="GO" id="GO:0006954">
    <property type="term" value="P:inflammatory response"/>
    <property type="evidence" value="ECO:0007669"/>
    <property type="project" value="UniProtKB-KW"/>
</dbReference>
<dbReference type="Proteomes" id="UP001591681">
    <property type="component" value="Unassembled WGS sequence"/>
</dbReference>
<keyword evidence="4" id="KW-0391">Immunity</keyword>
<keyword evidence="5" id="KW-0395">Inflammatory response</keyword>
<dbReference type="GO" id="GO:0005829">
    <property type="term" value="C:cytosol"/>
    <property type="evidence" value="ECO:0007669"/>
    <property type="project" value="UniProtKB-SubCell"/>
</dbReference>
<dbReference type="EMBL" id="JBHFQA010000020">
    <property type="protein sequence ID" value="KAL2081268.1"/>
    <property type="molecule type" value="Genomic_DNA"/>
</dbReference>
<evidence type="ECO:0000256" key="4">
    <source>
        <dbReference type="ARBA" id="ARBA00022859"/>
    </source>
</evidence>
<evidence type="ECO:0000256" key="1">
    <source>
        <dbReference type="ARBA" id="ARBA00004514"/>
    </source>
</evidence>
<dbReference type="GO" id="GO:0045087">
    <property type="term" value="P:innate immune response"/>
    <property type="evidence" value="ECO:0007669"/>
    <property type="project" value="UniProtKB-KW"/>
</dbReference>
<keyword evidence="2" id="KW-0963">Cytoplasm</keyword>
<accession>A0ABD1J240</accession>
<organism evidence="7 8">
    <name type="scientific">Coilia grayii</name>
    <name type="common">Gray's grenadier anchovy</name>
    <dbReference type="NCBI Taxonomy" id="363190"/>
    <lineage>
        <taxon>Eukaryota</taxon>
        <taxon>Metazoa</taxon>
        <taxon>Chordata</taxon>
        <taxon>Craniata</taxon>
        <taxon>Vertebrata</taxon>
        <taxon>Euteleostomi</taxon>
        <taxon>Actinopterygii</taxon>
        <taxon>Neopterygii</taxon>
        <taxon>Teleostei</taxon>
        <taxon>Clupei</taxon>
        <taxon>Clupeiformes</taxon>
        <taxon>Clupeoidei</taxon>
        <taxon>Engraulidae</taxon>
        <taxon>Coilinae</taxon>
        <taxon>Coilia</taxon>
    </lineage>
</organism>
<dbReference type="PANTHER" id="PTHR46985">
    <property type="entry name" value="NACHT, LRR AND PYD DOMAINS-CONTAINING PROTEIN 1"/>
    <property type="match status" value="1"/>
</dbReference>
<keyword evidence="3" id="KW-0399">Innate immunity</keyword>
<dbReference type="InterPro" id="IPR011029">
    <property type="entry name" value="DEATH-like_dom_sf"/>
</dbReference>
<comment type="caution">
    <text evidence="7">The sequence shown here is derived from an EMBL/GenBank/DDBJ whole genome shotgun (WGS) entry which is preliminary data.</text>
</comment>
<dbReference type="SUPFAM" id="SSF47986">
    <property type="entry name" value="DEATH domain"/>
    <property type="match status" value="1"/>
</dbReference>
<proteinExistence type="predicted"/>
<feature type="domain" description="CARD" evidence="6">
    <location>
        <begin position="199"/>
        <end position="275"/>
    </location>
</feature>
<dbReference type="AlphaFoldDB" id="A0ABD1J240"/>
<gene>
    <name evidence="7" type="ORF">ACEWY4_023121</name>
</gene>
<name>A0ABD1J240_9TELE</name>
<keyword evidence="8" id="KW-1185">Reference proteome</keyword>
<dbReference type="Gene3D" id="1.10.533.10">
    <property type="entry name" value="Death Domain, Fas"/>
    <property type="match status" value="2"/>
</dbReference>
<evidence type="ECO:0000256" key="5">
    <source>
        <dbReference type="ARBA" id="ARBA00023198"/>
    </source>
</evidence>
<comment type="subcellular location">
    <subcellularLocation>
        <location evidence="1">Cytoplasm</location>
        <location evidence="1">Cytosol</location>
    </subcellularLocation>
</comment>
<dbReference type="Pfam" id="PF00619">
    <property type="entry name" value="CARD"/>
    <property type="match status" value="1"/>
</dbReference>
<protein>
    <recommendedName>
        <fullName evidence="6">CARD domain-containing protein</fullName>
    </recommendedName>
</protein>
<sequence length="278" mass="30395">MEFIQSNKDTLCTLLANRLDEVMGHVEDVITMKENKAITKLSGEKAIKLLLEVMDKKGEERCQELAEFLRETFLEIRNLSSSQGAGPVAYADQGSTIVAAETSNATMKSYKMQVNVDGQQGCNAGPSQVCPPVGMPSSGSRMVATNNSHIFAPKLTCSTVAEDVEFSFNFTAGSKSSQSSGKNTGNMKSCSSVSDKLAFFRENYSDLIQKVKNAEPIVDELFKKGFHQEMVANVRAEPTPQSKMRKILEVTTTKSAAEALFQALLTHEKALMDELIKS</sequence>
<dbReference type="InterPro" id="IPR001315">
    <property type="entry name" value="CARD"/>
</dbReference>
<evidence type="ECO:0000259" key="6">
    <source>
        <dbReference type="Pfam" id="PF00619"/>
    </source>
</evidence>
<evidence type="ECO:0000256" key="3">
    <source>
        <dbReference type="ARBA" id="ARBA00022588"/>
    </source>
</evidence>
<dbReference type="InterPro" id="IPR051249">
    <property type="entry name" value="NLRP_Inflammasome"/>
</dbReference>
<evidence type="ECO:0000256" key="2">
    <source>
        <dbReference type="ARBA" id="ARBA00022490"/>
    </source>
</evidence>
<evidence type="ECO:0000313" key="7">
    <source>
        <dbReference type="EMBL" id="KAL2081268.1"/>
    </source>
</evidence>